<dbReference type="GO" id="GO:0030313">
    <property type="term" value="C:cell envelope"/>
    <property type="evidence" value="ECO:0007669"/>
    <property type="project" value="UniProtKB-SubCell"/>
</dbReference>
<dbReference type="PANTHER" id="PTHR23150:SF19">
    <property type="entry name" value="FORMYLGLYCINE-GENERATING ENZYME"/>
    <property type="match status" value="1"/>
</dbReference>
<dbReference type="InterPro" id="IPR016187">
    <property type="entry name" value="CTDL_fold"/>
</dbReference>
<gene>
    <name evidence="3" type="ORF">BN85315100</name>
</gene>
<organism evidence="3 4">
    <name type="scientific">Acholeplasma brassicae</name>
    <dbReference type="NCBI Taxonomy" id="61635"/>
    <lineage>
        <taxon>Bacteria</taxon>
        <taxon>Bacillati</taxon>
        <taxon>Mycoplasmatota</taxon>
        <taxon>Mollicutes</taxon>
        <taxon>Acholeplasmatales</taxon>
        <taxon>Acholeplasmataceae</taxon>
        <taxon>Acholeplasma</taxon>
    </lineage>
</organism>
<dbReference type="PANTHER" id="PTHR23150">
    <property type="entry name" value="SULFATASE MODIFYING FACTOR 1, 2"/>
    <property type="match status" value="1"/>
</dbReference>
<dbReference type="InterPro" id="IPR042229">
    <property type="entry name" value="Listeria/Bacterioides_rpt_sf"/>
</dbReference>
<keyword evidence="1" id="KW-0732">Signal</keyword>
<dbReference type="InterPro" id="IPR051043">
    <property type="entry name" value="Sulfatase_Mod_Factor_Kinase"/>
</dbReference>
<dbReference type="Gene3D" id="3.90.1580.10">
    <property type="entry name" value="paralog of FGE (formylglycine-generating enzyme)"/>
    <property type="match status" value="1"/>
</dbReference>
<dbReference type="AlphaFoldDB" id="U4KQ56"/>
<dbReference type="Pfam" id="PF03781">
    <property type="entry name" value="FGE-sulfatase"/>
    <property type="match status" value="1"/>
</dbReference>
<dbReference type="KEGG" id="abra:BN85315100"/>
<keyword evidence="4" id="KW-1185">Reference proteome</keyword>
<protein>
    <recommendedName>
        <fullName evidence="2">Sulfatase-modifying factor enzyme-like domain-containing protein</fullName>
    </recommendedName>
</protein>
<dbReference type="Gene3D" id="2.60.40.4270">
    <property type="entry name" value="Listeria-Bacteroides repeat domain"/>
    <property type="match status" value="1"/>
</dbReference>
<dbReference type="InterPro" id="IPR042095">
    <property type="entry name" value="SUMF_sf"/>
</dbReference>
<accession>U4KQ56</accession>
<dbReference type="PROSITE" id="PS51257">
    <property type="entry name" value="PROKAR_LIPOPROTEIN"/>
    <property type="match status" value="1"/>
</dbReference>
<name>U4KQ56_9MOLU</name>
<proteinExistence type="predicted"/>
<evidence type="ECO:0000259" key="2">
    <source>
        <dbReference type="Pfam" id="PF03781"/>
    </source>
</evidence>
<dbReference type="InterPro" id="IPR005532">
    <property type="entry name" value="SUMF_dom"/>
</dbReference>
<dbReference type="HOGENOM" id="CLU_726885_0_0_14"/>
<evidence type="ECO:0000256" key="1">
    <source>
        <dbReference type="SAM" id="SignalP"/>
    </source>
</evidence>
<feature type="domain" description="Sulfatase-modifying factor enzyme-like" evidence="2">
    <location>
        <begin position="133"/>
        <end position="378"/>
    </location>
</feature>
<dbReference type="SUPFAM" id="SSF56436">
    <property type="entry name" value="C-type lectin-like"/>
    <property type="match status" value="1"/>
</dbReference>
<reference evidence="3 4" key="1">
    <citation type="journal article" date="2013" name="J. Mol. Microbiol. Biotechnol.">
        <title>Analysis of the Complete Genomes of Acholeplasma brassicae , A. palmae and A. laidlawii and Their Comparison to the Obligate Parasites from ' Candidatus Phytoplasma'.</title>
        <authorList>
            <person name="Kube M."/>
            <person name="Siewert C."/>
            <person name="Migdoll A.M."/>
            <person name="Duduk B."/>
            <person name="Holz S."/>
            <person name="Rabus R."/>
            <person name="Seemuller E."/>
            <person name="Mitrovic J."/>
            <person name="Muller I."/>
            <person name="Buttner C."/>
            <person name="Reinhardt R."/>
        </authorList>
    </citation>
    <scope>NUCLEOTIDE SEQUENCE [LARGE SCALE GENOMIC DNA]</scope>
    <source>
        <strain evidence="4">0502</strain>
    </source>
</reference>
<sequence length="380" mass="42797">MKKVTLLLLVLCLGLLSACYDKTPNENKDPKDEEPIIYQLNFHQIDQSTITVDLELDAKIMVPEPLEKEGHSFVGWYISNRYQQPFDKDSQSLLTSKSNIDVYPRYIQNYAFKPVSEGNTYTMPTGSYGQATIDGGYELGMSEVTAGLYFEVYEYAKANGYDFQKGKAGSYVFGSNDKVRLYEPVVEVNLIDAILFSNAYSEMMGLVPVYYDESFNVLKKVDDYVNTLKGLIIDDQGGFRLPTSNEWEFAARRVPAEQTYTINVAGNYYIPSDFLSGASMSSSDFSEHHLIAWIYGGAYPDQPKTMNVGLKQANHMGFFDMSGNVREWTITTTSYSDSFMTVTRGGSYTTLRKDAVTGISFSLDSITRMEDLGFRLARTN</sequence>
<dbReference type="GO" id="GO:0120147">
    <property type="term" value="F:formylglycine-generating oxidase activity"/>
    <property type="evidence" value="ECO:0007669"/>
    <property type="project" value="TreeGrafter"/>
</dbReference>
<dbReference type="EMBL" id="FO681348">
    <property type="protein sequence ID" value="CCV66531.1"/>
    <property type="molecule type" value="Genomic_DNA"/>
</dbReference>
<evidence type="ECO:0000313" key="4">
    <source>
        <dbReference type="Proteomes" id="UP000032737"/>
    </source>
</evidence>
<evidence type="ECO:0000313" key="3">
    <source>
        <dbReference type="EMBL" id="CCV66531.1"/>
    </source>
</evidence>
<dbReference type="STRING" id="61635.BN85315100"/>
<dbReference type="RefSeq" id="WP_030005388.1">
    <property type="nucleotide sequence ID" value="NC_022549.1"/>
</dbReference>
<dbReference type="OrthoDB" id="9768004at2"/>
<feature type="chain" id="PRO_5004650712" description="Sulfatase-modifying factor enzyme-like domain-containing protein" evidence="1">
    <location>
        <begin position="19"/>
        <end position="380"/>
    </location>
</feature>
<dbReference type="Proteomes" id="UP000032737">
    <property type="component" value="Chromosome"/>
</dbReference>
<feature type="signal peptide" evidence="1">
    <location>
        <begin position="1"/>
        <end position="18"/>
    </location>
</feature>